<dbReference type="PANTHER" id="PTHR43433">
    <property type="entry name" value="HYDROLASE, ALPHA/BETA FOLD FAMILY PROTEIN"/>
    <property type="match status" value="1"/>
</dbReference>
<protein>
    <submittedName>
        <fullName evidence="4">Alpha/beta fold hydrolase</fullName>
    </submittedName>
</protein>
<evidence type="ECO:0000313" key="4">
    <source>
        <dbReference type="EMBL" id="TCC09963.1"/>
    </source>
</evidence>
<dbReference type="GO" id="GO:0006355">
    <property type="term" value="P:regulation of DNA-templated transcription"/>
    <property type="evidence" value="ECO:0007669"/>
    <property type="project" value="InterPro"/>
</dbReference>
<dbReference type="InterPro" id="IPR000073">
    <property type="entry name" value="AB_hydrolase_1"/>
</dbReference>
<dbReference type="InterPro" id="IPR016032">
    <property type="entry name" value="Sig_transdc_resp-reg_C-effctor"/>
</dbReference>
<dbReference type="Gene3D" id="1.10.10.10">
    <property type="entry name" value="Winged helix-like DNA-binding domain superfamily/Winged helix DNA-binding domain"/>
    <property type="match status" value="1"/>
</dbReference>
<name>A0A4R0HHS7_9ACTN</name>
<dbReference type="AlphaFoldDB" id="A0A4R0HHS7"/>
<gene>
    <name evidence="4" type="ORF">E0H45_01080</name>
</gene>
<keyword evidence="5" id="KW-1185">Reference proteome</keyword>
<dbReference type="SMART" id="SM00862">
    <property type="entry name" value="Trans_reg_C"/>
    <property type="match status" value="1"/>
</dbReference>
<dbReference type="GO" id="GO:0003677">
    <property type="term" value="F:DNA binding"/>
    <property type="evidence" value="ECO:0007669"/>
    <property type="project" value="UniProtKB-UniRule"/>
</dbReference>
<keyword evidence="1 2" id="KW-0238">DNA-binding</keyword>
<dbReference type="PRINTS" id="PR00111">
    <property type="entry name" value="ABHYDROLASE"/>
</dbReference>
<evidence type="ECO:0000313" key="5">
    <source>
        <dbReference type="Proteomes" id="UP000292346"/>
    </source>
</evidence>
<accession>A0A4R0HHS7</accession>
<keyword evidence="4" id="KW-0378">Hydrolase</keyword>
<dbReference type="GO" id="GO:0016787">
    <property type="term" value="F:hydrolase activity"/>
    <property type="evidence" value="ECO:0007669"/>
    <property type="project" value="UniProtKB-KW"/>
</dbReference>
<dbReference type="SUPFAM" id="SSF46894">
    <property type="entry name" value="C-terminal effector domain of the bipartite response regulators"/>
    <property type="match status" value="1"/>
</dbReference>
<dbReference type="InterPro" id="IPR050471">
    <property type="entry name" value="AB_hydrolase"/>
</dbReference>
<dbReference type="InterPro" id="IPR029058">
    <property type="entry name" value="AB_hydrolase_fold"/>
</dbReference>
<dbReference type="OrthoDB" id="27092at2"/>
<feature type="domain" description="OmpR/PhoB-type" evidence="3">
    <location>
        <begin position="7"/>
        <end position="106"/>
    </location>
</feature>
<dbReference type="InterPro" id="IPR001867">
    <property type="entry name" value="OmpR/PhoB-type_DNA-bd"/>
</dbReference>
<dbReference type="SUPFAM" id="SSF53474">
    <property type="entry name" value="alpha/beta-Hydrolases"/>
    <property type="match status" value="1"/>
</dbReference>
<organism evidence="4 5">
    <name type="scientific">Kribbella soli</name>
    <dbReference type="NCBI Taxonomy" id="1124743"/>
    <lineage>
        <taxon>Bacteria</taxon>
        <taxon>Bacillati</taxon>
        <taxon>Actinomycetota</taxon>
        <taxon>Actinomycetes</taxon>
        <taxon>Propionibacteriales</taxon>
        <taxon>Kribbellaceae</taxon>
        <taxon>Kribbella</taxon>
    </lineage>
</organism>
<dbReference type="GO" id="GO:0000160">
    <property type="term" value="P:phosphorelay signal transduction system"/>
    <property type="evidence" value="ECO:0007669"/>
    <property type="project" value="InterPro"/>
</dbReference>
<feature type="DNA-binding region" description="OmpR/PhoB-type" evidence="2">
    <location>
        <begin position="7"/>
        <end position="106"/>
    </location>
</feature>
<dbReference type="Pfam" id="PF00486">
    <property type="entry name" value="Trans_reg_C"/>
    <property type="match status" value="1"/>
</dbReference>
<sequence>MVRHSRSVVLGFGGDLEFDPALFEVRRGGAPVPLEPQAFDVLAYLVSHRDRVVPKEELMDSVWGGRFVSETAVTSRIKQVRRALGDDGHSQRMIRTLHGRGYRFVAPVETQSGLRPAEPIRYTVSDGLHIAYQVTGGGDLDIVLVSGFISHLELDWADPRHAHFLHRLGSFGRLIRFDKRGTGMSDRPSGIPDVETRMHDVLAVMDAVGSRRAVLVGYSEGGPMSILGAAAHPERVAGLVLYGTYAKRVWSEDYPWAQPQEEREAYTQLLVNKWDWEADMVLRCPSADEPMRRWWAQRMRASATPSTVRALMDMNSLVDVRDALPAVRVPTLVLHRSGDALVDIGGSRYLADRIPGARFEQLEGNDHFVSGNPDQILDAIEGFLRDLPDPVARPLALAAVVVPAGTRSDDMVAGLSAAGGRRRVGPAGRPVVLFDGPATAVRAGLAQLRDGDRLGVAIAEVPKDERELDAYGVQVAIGLADDAPPGSVWLTSGVRDLLAGSGIATEPVADGVFCAPR</sequence>
<evidence type="ECO:0000259" key="3">
    <source>
        <dbReference type="PROSITE" id="PS51755"/>
    </source>
</evidence>
<dbReference type="PANTHER" id="PTHR43433:SF8">
    <property type="entry name" value="BIFUNCTIONAL LIPASE_ADENYLATE CYCLASE LIPJ"/>
    <property type="match status" value="1"/>
</dbReference>
<dbReference type="InterPro" id="IPR036388">
    <property type="entry name" value="WH-like_DNA-bd_sf"/>
</dbReference>
<proteinExistence type="predicted"/>
<dbReference type="Proteomes" id="UP000292346">
    <property type="component" value="Unassembled WGS sequence"/>
</dbReference>
<evidence type="ECO:0000256" key="1">
    <source>
        <dbReference type="ARBA" id="ARBA00023125"/>
    </source>
</evidence>
<reference evidence="4 5" key="1">
    <citation type="submission" date="2019-02" db="EMBL/GenBank/DDBJ databases">
        <title>Kribbella capetownensis sp. nov. and Kribbella speibonae sp. nov., isolated from soil.</title>
        <authorList>
            <person name="Curtis S.M."/>
            <person name="Norton I."/>
            <person name="Everest G.J."/>
            <person name="Meyers P.R."/>
        </authorList>
    </citation>
    <scope>NUCLEOTIDE SEQUENCE [LARGE SCALE GENOMIC DNA]</scope>
    <source>
        <strain evidence="4 5">KCTC 29219</strain>
    </source>
</reference>
<dbReference type="Gene3D" id="3.40.50.1820">
    <property type="entry name" value="alpha/beta hydrolase"/>
    <property type="match status" value="1"/>
</dbReference>
<dbReference type="EMBL" id="SJJZ01000001">
    <property type="protein sequence ID" value="TCC09963.1"/>
    <property type="molecule type" value="Genomic_DNA"/>
</dbReference>
<comment type="caution">
    <text evidence="4">The sequence shown here is derived from an EMBL/GenBank/DDBJ whole genome shotgun (WGS) entry which is preliminary data.</text>
</comment>
<evidence type="ECO:0000256" key="2">
    <source>
        <dbReference type="PROSITE-ProRule" id="PRU01091"/>
    </source>
</evidence>
<dbReference type="CDD" id="cd00383">
    <property type="entry name" value="trans_reg_C"/>
    <property type="match status" value="1"/>
</dbReference>
<dbReference type="Pfam" id="PF00561">
    <property type="entry name" value="Abhydrolase_1"/>
    <property type="match status" value="1"/>
</dbReference>
<dbReference type="PROSITE" id="PS51755">
    <property type="entry name" value="OMPR_PHOB"/>
    <property type="match status" value="1"/>
</dbReference>